<dbReference type="SUPFAM" id="SSF51735">
    <property type="entry name" value="NAD(P)-binding Rossmann-fold domains"/>
    <property type="match status" value="1"/>
</dbReference>
<dbReference type="PROSITE" id="PS00061">
    <property type="entry name" value="ADH_SHORT"/>
    <property type="match status" value="1"/>
</dbReference>
<dbReference type="CDD" id="cd05233">
    <property type="entry name" value="SDR_c"/>
    <property type="match status" value="1"/>
</dbReference>
<keyword evidence="6" id="KW-1185">Reference proteome</keyword>
<dbReference type="InterPro" id="IPR020904">
    <property type="entry name" value="Sc_DH/Rdtase_CS"/>
</dbReference>
<dbReference type="Pfam" id="PF13561">
    <property type="entry name" value="adh_short_C2"/>
    <property type="match status" value="1"/>
</dbReference>
<proteinExistence type="inferred from homology"/>
<dbReference type="STRING" id="196109.A0A136IYJ2"/>
<evidence type="ECO:0000313" key="6">
    <source>
        <dbReference type="Proteomes" id="UP000070501"/>
    </source>
</evidence>
<keyword evidence="4" id="KW-1133">Transmembrane helix</keyword>
<dbReference type="GO" id="GO:0016491">
    <property type="term" value="F:oxidoreductase activity"/>
    <property type="evidence" value="ECO:0007669"/>
    <property type="project" value="UniProtKB-KW"/>
</dbReference>
<dbReference type="PANTHER" id="PTHR43618">
    <property type="entry name" value="7-ALPHA-HYDROXYSTEROID DEHYDROGENASE"/>
    <property type="match status" value="1"/>
</dbReference>
<dbReference type="InterPro" id="IPR002347">
    <property type="entry name" value="SDR_fam"/>
</dbReference>
<dbReference type="InterPro" id="IPR036291">
    <property type="entry name" value="NAD(P)-bd_dom_sf"/>
</dbReference>
<dbReference type="InParanoid" id="A0A136IYJ2"/>
<keyword evidence="3" id="KW-0560">Oxidoreductase</keyword>
<evidence type="ECO:0000256" key="4">
    <source>
        <dbReference type="SAM" id="Phobius"/>
    </source>
</evidence>
<sequence>MASTNPLSAASLFHVNGMIAVVTGGGSGIGLMITRALASNGASKVFILGRRLPVLEEAAVAVNTVVGADVVVPVQCDVTSTASLAAAQQQIAATAPHVNLVVCNSGIGGPYGIRAGPDTTLDEFVDANLAVPPEDFTHTFAVNTSAVWYTTMAFLKMLDAGNKARESAGQAQQQQPWSQVVVISSIGGFNKQNTGGFAYGQSKAAAIHLVKQLSIALPRWDVRVNAICPGLYPSEMSAPIIAKGGIGKDMIPLNRAGDEQDMAGAILYLTSRAGAYCNGNIILSDGGRLGTFPSTF</sequence>
<dbReference type="InterPro" id="IPR052178">
    <property type="entry name" value="Sec_Metab_Biosynth_SDR"/>
</dbReference>
<evidence type="ECO:0000313" key="5">
    <source>
        <dbReference type="EMBL" id="KXJ89859.1"/>
    </source>
</evidence>
<dbReference type="PANTHER" id="PTHR43618:SF18">
    <property type="entry name" value="SHORT CHAIN DEHYDROGENASE_REDUCTASE FAMILY (AFU_ORTHOLOGUE AFUA_5G12480)"/>
    <property type="match status" value="1"/>
</dbReference>
<keyword evidence="2" id="KW-0521">NADP</keyword>
<dbReference type="Gene3D" id="3.40.50.720">
    <property type="entry name" value="NAD(P)-binding Rossmann-like Domain"/>
    <property type="match status" value="1"/>
</dbReference>
<keyword evidence="4" id="KW-0472">Membrane</keyword>
<dbReference type="OrthoDB" id="2898618at2759"/>
<evidence type="ECO:0000256" key="1">
    <source>
        <dbReference type="ARBA" id="ARBA00006484"/>
    </source>
</evidence>
<dbReference type="Proteomes" id="UP000070501">
    <property type="component" value="Unassembled WGS sequence"/>
</dbReference>
<evidence type="ECO:0000256" key="3">
    <source>
        <dbReference type="ARBA" id="ARBA00023002"/>
    </source>
</evidence>
<dbReference type="AlphaFoldDB" id="A0A136IYJ2"/>
<accession>A0A136IYJ2</accession>
<name>A0A136IYJ2_9PEZI</name>
<gene>
    <name evidence="5" type="ORF">Micbo1qcDRAFT_165244</name>
</gene>
<feature type="transmembrane region" description="Helical" evidence="4">
    <location>
        <begin position="12"/>
        <end position="34"/>
    </location>
</feature>
<dbReference type="PRINTS" id="PR00081">
    <property type="entry name" value="GDHRDH"/>
</dbReference>
<keyword evidence="4" id="KW-0812">Transmembrane</keyword>
<comment type="similarity">
    <text evidence="1">Belongs to the short-chain dehydrogenases/reductases (SDR) family.</text>
</comment>
<protein>
    <submittedName>
        <fullName evidence="5">Uncharacterized protein</fullName>
    </submittedName>
</protein>
<organism evidence="5 6">
    <name type="scientific">Microdochium bolleyi</name>
    <dbReference type="NCBI Taxonomy" id="196109"/>
    <lineage>
        <taxon>Eukaryota</taxon>
        <taxon>Fungi</taxon>
        <taxon>Dikarya</taxon>
        <taxon>Ascomycota</taxon>
        <taxon>Pezizomycotina</taxon>
        <taxon>Sordariomycetes</taxon>
        <taxon>Xylariomycetidae</taxon>
        <taxon>Xylariales</taxon>
        <taxon>Microdochiaceae</taxon>
        <taxon>Microdochium</taxon>
    </lineage>
</organism>
<evidence type="ECO:0000256" key="2">
    <source>
        <dbReference type="ARBA" id="ARBA00022857"/>
    </source>
</evidence>
<reference evidence="6" key="1">
    <citation type="submission" date="2016-02" db="EMBL/GenBank/DDBJ databases">
        <title>Draft genome sequence of Microdochium bolleyi, a fungal endophyte of beachgrass.</title>
        <authorList>
            <consortium name="DOE Joint Genome Institute"/>
            <person name="David A.S."/>
            <person name="May G."/>
            <person name="Haridas S."/>
            <person name="Lim J."/>
            <person name="Wang M."/>
            <person name="Labutti K."/>
            <person name="Lipzen A."/>
            <person name="Barry K."/>
            <person name="Grigoriev I.V."/>
        </authorList>
    </citation>
    <scope>NUCLEOTIDE SEQUENCE [LARGE SCALE GENOMIC DNA]</scope>
    <source>
        <strain evidence="6">J235TASD1</strain>
    </source>
</reference>
<dbReference type="EMBL" id="KQ964254">
    <property type="protein sequence ID" value="KXJ89859.1"/>
    <property type="molecule type" value="Genomic_DNA"/>
</dbReference>